<comment type="caution">
    <text evidence="1">The sequence shown here is derived from an EMBL/GenBank/DDBJ whole genome shotgun (WGS) entry which is preliminary data.</text>
</comment>
<sequence length="126" mass="13896">MDFQPPDPERFGSCLKCHSLVEESEQSGGICFECHAVDAGKEPAFPVGANEYGGHGTCFGLSVRDYFAANVQLFFDDYSVTYAAGVVGRDMPDYAAYPLENAKFWGEFRARMRFVEADAMLAARAK</sequence>
<gene>
    <name evidence="1" type="ORF">ACJ8NA_12815</name>
</gene>
<dbReference type="RefSeq" id="WP_407800282.1">
    <property type="nucleotide sequence ID" value="NZ_JBJNUX010000004.1"/>
</dbReference>
<organism evidence="1 2">
    <name type="scientific">Pseudomonas azerbaijanorientalis</name>
    <dbReference type="NCBI Taxonomy" id="2842350"/>
    <lineage>
        <taxon>Bacteria</taxon>
        <taxon>Pseudomonadati</taxon>
        <taxon>Pseudomonadota</taxon>
        <taxon>Gammaproteobacteria</taxon>
        <taxon>Pseudomonadales</taxon>
        <taxon>Pseudomonadaceae</taxon>
        <taxon>Pseudomonas</taxon>
    </lineage>
</organism>
<name>A0ABW8W2M5_9PSED</name>
<proteinExistence type="predicted"/>
<keyword evidence="2" id="KW-1185">Reference proteome</keyword>
<evidence type="ECO:0000313" key="2">
    <source>
        <dbReference type="Proteomes" id="UP001628646"/>
    </source>
</evidence>
<protein>
    <submittedName>
        <fullName evidence="1">Uncharacterized protein</fullName>
    </submittedName>
</protein>
<dbReference type="EMBL" id="JBJNUY010000005">
    <property type="protein sequence ID" value="MFL8999532.1"/>
    <property type="molecule type" value="Genomic_DNA"/>
</dbReference>
<accession>A0ABW8W2M5</accession>
<evidence type="ECO:0000313" key="1">
    <source>
        <dbReference type="EMBL" id="MFL8999532.1"/>
    </source>
</evidence>
<dbReference type="Proteomes" id="UP001628646">
    <property type="component" value="Unassembled WGS sequence"/>
</dbReference>
<reference evidence="1 2" key="1">
    <citation type="submission" date="2024-12" db="EMBL/GenBank/DDBJ databases">
        <title>Pseudomonas species isolated from Lotus nodules promote plant growth.</title>
        <authorList>
            <person name="Yu Y.-H."/>
            <person name="Kurtenbach J."/>
            <person name="Crosbie D."/>
            <person name="Brachmann A."/>
            <person name="Marin M."/>
        </authorList>
    </citation>
    <scope>NUCLEOTIDE SEQUENCE [LARGE SCALE GENOMIC DNA]</scope>
    <source>
        <strain evidence="1 2">PLb11B</strain>
    </source>
</reference>